<evidence type="ECO:0000256" key="1">
    <source>
        <dbReference type="SAM" id="MobiDB-lite"/>
    </source>
</evidence>
<feature type="region of interest" description="Disordered" evidence="1">
    <location>
        <begin position="35"/>
        <end position="54"/>
    </location>
</feature>
<evidence type="ECO:0000313" key="3">
    <source>
        <dbReference type="Proteomes" id="UP001589894"/>
    </source>
</evidence>
<keyword evidence="3" id="KW-1185">Reference proteome</keyword>
<sequence length="54" mass="5720">MPALLGLEPRDAGREPVEPVVLFDDGVRLERARLRCAGQPGPTAADPAPRATGR</sequence>
<organism evidence="2 3">
    <name type="scientific">Plantactinospora siamensis</name>
    <dbReference type="NCBI Taxonomy" id="555372"/>
    <lineage>
        <taxon>Bacteria</taxon>
        <taxon>Bacillati</taxon>
        <taxon>Actinomycetota</taxon>
        <taxon>Actinomycetes</taxon>
        <taxon>Micromonosporales</taxon>
        <taxon>Micromonosporaceae</taxon>
        <taxon>Plantactinospora</taxon>
    </lineage>
</organism>
<accession>A0ABV6P4W9</accession>
<proteinExistence type="predicted"/>
<dbReference type="RefSeq" id="WP_377343477.1">
    <property type="nucleotide sequence ID" value="NZ_JBHLUE010000026.1"/>
</dbReference>
<gene>
    <name evidence="2" type="ORF">ACFFHU_28435</name>
</gene>
<protein>
    <submittedName>
        <fullName evidence="2">Uncharacterized protein</fullName>
    </submittedName>
</protein>
<dbReference type="EMBL" id="JBHLUE010000026">
    <property type="protein sequence ID" value="MFC0568060.1"/>
    <property type="molecule type" value="Genomic_DNA"/>
</dbReference>
<dbReference type="Proteomes" id="UP001589894">
    <property type="component" value="Unassembled WGS sequence"/>
</dbReference>
<reference evidence="2 3" key="1">
    <citation type="submission" date="2024-09" db="EMBL/GenBank/DDBJ databases">
        <authorList>
            <person name="Sun Q."/>
            <person name="Mori K."/>
        </authorList>
    </citation>
    <scope>NUCLEOTIDE SEQUENCE [LARGE SCALE GENOMIC DNA]</scope>
    <source>
        <strain evidence="2 3">TBRC 2205</strain>
    </source>
</reference>
<name>A0ABV6P4W9_9ACTN</name>
<comment type="caution">
    <text evidence="2">The sequence shown here is derived from an EMBL/GenBank/DDBJ whole genome shotgun (WGS) entry which is preliminary data.</text>
</comment>
<evidence type="ECO:0000313" key="2">
    <source>
        <dbReference type="EMBL" id="MFC0568060.1"/>
    </source>
</evidence>